<accession>A0A2R5FC08</accession>
<organism evidence="9 10">
    <name type="scientific">Novimethylophilus kurashikiensis</name>
    <dbReference type="NCBI Taxonomy" id="1825523"/>
    <lineage>
        <taxon>Bacteria</taxon>
        <taxon>Pseudomonadati</taxon>
        <taxon>Pseudomonadota</taxon>
        <taxon>Betaproteobacteria</taxon>
        <taxon>Nitrosomonadales</taxon>
        <taxon>Methylophilaceae</taxon>
        <taxon>Novimethylophilus</taxon>
    </lineage>
</organism>
<protein>
    <submittedName>
        <fullName evidence="9">Chemotaxis protein MotA</fullName>
    </submittedName>
</protein>
<feature type="transmembrane region" description="Helical" evidence="7">
    <location>
        <begin position="179"/>
        <end position="201"/>
    </location>
</feature>
<dbReference type="OrthoDB" id="9806929at2"/>
<keyword evidence="10" id="KW-1185">Reference proteome</keyword>
<keyword evidence="4 7" id="KW-1133">Transmembrane helix</keyword>
<dbReference type="GO" id="GO:0015031">
    <property type="term" value="P:protein transport"/>
    <property type="evidence" value="ECO:0007669"/>
    <property type="project" value="UniProtKB-KW"/>
</dbReference>
<name>A0A2R5FC08_9PROT</name>
<evidence type="ECO:0000256" key="5">
    <source>
        <dbReference type="ARBA" id="ARBA00023136"/>
    </source>
</evidence>
<gene>
    <name evidence="9" type="primary">motA</name>
    <name evidence="9" type="ORF">NMK_3363</name>
</gene>
<evidence type="ECO:0000313" key="9">
    <source>
        <dbReference type="EMBL" id="GBG15752.1"/>
    </source>
</evidence>
<reference evidence="9 10" key="1">
    <citation type="journal article" date="2018" name="Environ. Microbiol.">
        <title>Isolation and genomic characterization of Novimethylophilus kurashikiensis gen. nov. sp. nov., a new lanthanide-dependent methylotrophic species of Methylophilaceae.</title>
        <authorList>
            <person name="Lv H."/>
            <person name="Sahin N."/>
            <person name="Tani A."/>
        </authorList>
    </citation>
    <scope>NUCLEOTIDE SEQUENCE [LARGE SCALE GENOMIC DNA]</scope>
    <source>
        <strain evidence="9 10">La2-4</strain>
    </source>
</reference>
<feature type="transmembrane region" description="Helical" evidence="7">
    <location>
        <begin position="150"/>
        <end position="173"/>
    </location>
</feature>
<dbReference type="GO" id="GO:0071978">
    <property type="term" value="P:bacterial-type flagellum-dependent swarming motility"/>
    <property type="evidence" value="ECO:0007669"/>
    <property type="project" value="InterPro"/>
</dbReference>
<dbReference type="Pfam" id="PF01618">
    <property type="entry name" value="MotA_ExbB"/>
    <property type="match status" value="1"/>
</dbReference>
<feature type="transmembrane region" description="Helical" evidence="7">
    <location>
        <begin position="30"/>
        <end position="52"/>
    </location>
</feature>
<keyword evidence="3 7" id="KW-0812">Transmembrane</keyword>
<evidence type="ECO:0000256" key="6">
    <source>
        <dbReference type="RuleBase" id="RU004057"/>
    </source>
</evidence>
<evidence type="ECO:0000313" key="10">
    <source>
        <dbReference type="Proteomes" id="UP000245081"/>
    </source>
</evidence>
<proteinExistence type="inferred from homology"/>
<comment type="caution">
    <text evidence="9">The sequence shown here is derived from an EMBL/GenBank/DDBJ whole genome shotgun (WGS) entry which is preliminary data.</text>
</comment>
<dbReference type="InterPro" id="IPR002898">
    <property type="entry name" value="MotA_ExbB_proton_chnl"/>
</dbReference>
<comment type="similarity">
    <text evidence="6">Belongs to the exbB/tolQ family.</text>
</comment>
<dbReference type="AlphaFoldDB" id="A0A2R5FC08"/>
<dbReference type="GO" id="GO:0005886">
    <property type="term" value="C:plasma membrane"/>
    <property type="evidence" value="ECO:0007669"/>
    <property type="project" value="UniProtKB-SubCell"/>
</dbReference>
<evidence type="ECO:0000256" key="2">
    <source>
        <dbReference type="ARBA" id="ARBA00022475"/>
    </source>
</evidence>
<evidence type="ECO:0000259" key="8">
    <source>
        <dbReference type="Pfam" id="PF01618"/>
    </source>
</evidence>
<dbReference type="InterPro" id="IPR047055">
    <property type="entry name" value="MotA-like"/>
</dbReference>
<dbReference type="Proteomes" id="UP000245081">
    <property type="component" value="Unassembled WGS sequence"/>
</dbReference>
<evidence type="ECO:0000256" key="7">
    <source>
        <dbReference type="SAM" id="Phobius"/>
    </source>
</evidence>
<comment type="subcellular location">
    <subcellularLocation>
        <location evidence="1">Cell membrane</location>
        <topology evidence="1">Multi-pass membrane protein</topology>
    </subcellularLocation>
    <subcellularLocation>
        <location evidence="6">Membrane</location>
        <topology evidence="6">Multi-pass membrane protein</topology>
    </subcellularLocation>
</comment>
<dbReference type="EMBL" id="BDOQ01000020">
    <property type="protein sequence ID" value="GBG15752.1"/>
    <property type="molecule type" value="Genomic_DNA"/>
</dbReference>
<keyword evidence="2" id="KW-1003">Cell membrane</keyword>
<keyword evidence="6" id="KW-0813">Transport</keyword>
<evidence type="ECO:0000256" key="1">
    <source>
        <dbReference type="ARBA" id="ARBA00004651"/>
    </source>
</evidence>
<dbReference type="GO" id="GO:0006935">
    <property type="term" value="P:chemotaxis"/>
    <property type="evidence" value="ECO:0007669"/>
    <property type="project" value="InterPro"/>
</dbReference>
<sequence>MKKHTHSLWGIVVCVLLLAAVFIMSDGRNLMLNLEGLVVVVAGTIGATFISYPKNAIQAAVKVAINSYKSRIPSGEEIVDSLLDLSIKSRIDGLLALEEEGERSSVLFLERALSMLVDGFSQEDMRDALYTEINFFQQRRNQHERVFRHMALLAPAFGVAGGVIGLIGMLGGIKDSAVILHTIPVALTSTLYGVLMAYFLCIPVAENIHAKTEEELLILKLITDGVTLIGQEYNTLRLQTRLQSFVTPQLRTLQHKSLKEIRSRYAQMKSDSLNR</sequence>
<evidence type="ECO:0000256" key="4">
    <source>
        <dbReference type="ARBA" id="ARBA00022989"/>
    </source>
</evidence>
<keyword evidence="5 7" id="KW-0472">Membrane</keyword>
<evidence type="ECO:0000256" key="3">
    <source>
        <dbReference type="ARBA" id="ARBA00022692"/>
    </source>
</evidence>
<feature type="transmembrane region" description="Helical" evidence="7">
    <location>
        <begin position="7"/>
        <end position="24"/>
    </location>
</feature>
<dbReference type="RefSeq" id="WP_109016905.1">
    <property type="nucleotide sequence ID" value="NZ_BDOQ01000020.1"/>
</dbReference>
<keyword evidence="6" id="KW-0653">Protein transport</keyword>
<feature type="domain" description="MotA/TolQ/ExbB proton channel" evidence="8">
    <location>
        <begin position="108"/>
        <end position="217"/>
    </location>
</feature>
<dbReference type="PANTHER" id="PTHR30433">
    <property type="entry name" value="CHEMOTAXIS PROTEIN MOTA"/>
    <property type="match status" value="1"/>
</dbReference>